<dbReference type="EMBL" id="JAVDWA010000005">
    <property type="protein sequence ID" value="MDR7073938.1"/>
    <property type="molecule type" value="Genomic_DNA"/>
</dbReference>
<sequence>MERNKELIDSLLRFQELLDTQPDHPDSIPVFTAHIRSFLKIKPIGRTLPTIEMMTLFKKRKPQLFYMLKRYTKDDVLIMLTCLNMDYDQALSRIDRILMGEVIA</sequence>
<proteinExistence type="predicted"/>
<comment type="caution">
    <text evidence="1">The sequence shown here is derived from an EMBL/GenBank/DDBJ whole genome shotgun (WGS) entry which is preliminary data.</text>
</comment>
<dbReference type="RefSeq" id="WP_310260066.1">
    <property type="nucleotide sequence ID" value="NZ_JAVDWA010000005.1"/>
</dbReference>
<reference evidence="1 2" key="1">
    <citation type="submission" date="2023-07" db="EMBL/GenBank/DDBJ databases">
        <title>Sorghum-associated microbial communities from plants grown in Nebraska, USA.</title>
        <authorList>
            <person name="Schachtman D."/>
        </authorList>
    </citation>
    <scope>NUCLEOTIDE SEQUENCE [LARGE SCALE GENOMIC DNA]</scope>
    <source>
        <strain evidence="1 2">BE211</strain>
    </source>
</reference>
<keyword evidence="2" id="KW-1185">Reference proteome</keyword>
<evidence type="ECO:0000313" key="2">
    <source>
        <dbReference type="Proteomes" id="UP001258181"/>
    </source>
</evidence>
<gene>
    <name evidence="1" type="ORF">J2X07_002928</name>
</gene>
<name>A0ABU1U3A4_9BACL</name>
<evidence type="ECO:0000313" key="1">
    <source>
        <dbReference type="EMBL" id="MDR7073938.1"/>
    </source>
</evidence>
<dbReference type="Proteomes" id="UP001258181">
    <property type="component" value="Unassembled WGS sequence"/>
</dbReference>
<protein>
    <submittedName>
        <fullName evidence="1">Uncharacterized protein</fullName>
    </submittedName>
</protein>
<accession>A0ABU1U3A4</accession>
<organism evidence="1 2">
    <name type="scientific">Fictibacillus barbaricus</name>
    <dbReference type="NCBI Taxonomy" id="182136"/>
    <lineage>
        <taxon>Bacteria</taxon>
        <taxon>Bacillati</taxon>
        <taxon>Bacillota</taxon>
        <taxon>Bacilli</taxon>
        <taxon>Bacillales</taxon>
        <taxon>Fictibacillaceae</taxon>
        <taxon>Fictibacillus</taxon>
    </lineage>
</organism>